<dbReference type="EMBL" id="JAIVFL010000001">
    <property type="protein sequence ID" value="MCI4674891.1"/>
    <property type="molecule type" value="Genomic_DNA"/>
</dbReference>
<protein>
    <recommendedName>
        <fullName evidence="5">PE-PPE domain-containing protein</fullName>
    </recommendedName>
</protein>
<feature type="region of interest" description="Disordered" evidence="1">
    <location>
        <begin position="273"/>
        <end position="343"/>
    </location>
</feature>
<evidence type="ECO:0000313" key="4">
    <source>
        <dbReference type="Proteomes" id="UP001139068"/>
    </source>
</evidence>
<comment type="caution">
    <text evidence="3">The sequence shown here is derived from an EMBL/GenBank/DDBJ whole genome shotgun (WGS) entry which is preliminary data.</text>
</comment>
<evidence type="ECO:0008006" key="5">
    <source>
        <dbReference type="Google" id="ProtNLM"/>
    </source>
</evidence>
<feature type="region of interest" description="Disordered" evidence="1">
    <location>
        <begin position="221"/>
        <end position="246"/>
    </location>
</feature>
<evidence type="ECO:0000256" key="1">
    <source>
        <dbReference type="SAM" id="MobiDB-lite"/>
    </source>
</evidence>
<dbReference type="Proteomes" id="UP001139068">
    <property type="component" value="Unassembled WGS sequence"/>
</dbReference>
<sequence length="343" mass="34242">MAVSVRSYLTAGMAALAASAVVVAPVHPPLPSSISADAVRLSTAVQPLLQPANAAAAVLGLVSPPAPAKPAAAAATTTPQAAATANATGDLVINAWNFADYWINYAADLTQYVLSWLWPLNYIGDQAPILWDNLGSPIGDATVYGLIVPVLNHPLDLSVWVAGLTYVAQASWTALVNTAVAEVNYFLGWLLPPLPPLPIPPFPFAAVPTVPTALAAAAPTSGTTAQASQTVAPSDRAASGTGHTRRDGVVAQVKSAVAAAADAVDSTAKTIAAPPKIDTTDQGAGAGSHSDTPKAASTVSDAPDAGSGATDAGASTGKSGPDNAKKTHATGGSARDRKARAGS</sequence>
<reference evidence="3" key="1">
    <citation type="journal article" date="2022" name="ISME J.">
        <title>Identification of active gaseous-alkane degraders at natural gas seeps.</title>
        <authorList>
            <person name="Farhan Ul Haque M."/>
            <person name="Hernandez M."/>
            <person name="Crombie A.T."/>
            <person name="Murrell J.C."/>
        </authorList>
    </citation>
    <scope>NUCLEOTIDE SEQUENCE</scope>
    <source>
        <strain evidence="3">ANDR5</strain>
    </source>
</reference>
<gene>
    <name evidence="3" type="ORF">K9U37_08255</name>
</gene>
<dbReference type="RefSeq" id="WP_243071269.1">
    <property type="nucleotide sequence ID" value="NZ_JAIVFL010000001.1"/>
</dbReference>
<name>A0ABS9YUH7_9MYCO</name>
<keyword evidence="2" id="KW-0732">Signal</keyword>
<feature type="chain" id="PRO_5045130292" description="PE-PPE domain-containing protein" evidence="2">
    <location>
        <begin position="25"/>
        <end position="343"/>
    </location>
</feature>
<accession>A0ABS9YUH7</accession>
<feature type="signal peptide" evidence="2">
    <location>
        <begin position="1"/>
        <end position="24"/>
    </location>
</feature>
<feature type="compositionally biased region" description="Low complexity" evidence="1">
    <location>
        <begin position="221"/>
        <end position="232"/>
    </location>
</feature>
<feature type="compositionally biased region" description="Low complexity" evidence="1">
    <location>
        <begin position="300"/>
        <end position="320"/>
    </location>
</feature>
<organism evidence="3 4">
    <name type="scientific">Candidatus Mycolicibacterium alkanivorans</name>
    <dbReference type="NCBI Taxonomy" id="2954114"/>
    <lineage>
        <taxon>Bacteria</taxon>
        <taxon>Bacillati</taxon>
        <taxon>Actinomycetota</taxon>
        <taxon>Actinomycetes</taxon>
        <taxon>Mycobacteriales</taxon>
        <taxon>Mycobacteriaceae</taxon>
        <taxon>Mycolicibacterium</taxon>
    </lineage>
</organism>
<proteinExistence type="predicted"/>
<evidence type="ECO:0000256" key="2">
    <source>
        <dbReference type="SAM" id="SignalP"/>
    </source>
</evidence>
<evidence type="ECO:0000313" key="3">
    <source>
        <dbReference type="EMBL" id="MCI4674891.1"/>
    </source>
</evidence>
<keyword evidence="4" id="KW-1185">Reference proteome</keyword>